<dbReference type="SMR" id="A0A1H6Q2Q4"/>
<dbReference type="KEGG" id="yli:2909582"/>
<sequence length="160" mass="18521">MAEVATAEKPVTDGIQDGSEQPDRSLRFEAELEFVQSLANPQYLSYLAHNKYLESPEFLNYLSYLEYWREPKYARFLVYPNCLHVLKLLQYATFRKEISRPDFAKQLMDEFYYAWIKPSEAGVFGDDDTLEGLKREDSQAPPGQNVKMENKDGDGDVQMA</sequence>
<protein>
    <recommendedName>
        <fullName evidence="3 8">Mediator of RNA polymerase II transcription subunit 31</fullName>
    </recommendedName>
</protein>
<dbReference type="GO" id="GO:0006355">
    <property type="term" value="P:regulation of DNA-templated transcription"/>
    <property type="evidence" value="ECO:0007669"/>
    <property type="project" value="InterPro"/>
</dbReference>
<evidence type="ECO:0000313" key="10">
    <source>
        <dbReference type="Proteomes" id="UP000182444"/>
    </source>
</evidence>
<gene>
    <name evidence="9" type="ORF">YALI1_C33217g</name>
</gene>
<dbReference type="GeneID" id="2909582"/>
<dbReference type="OrthoDB" id="10257739at2759"/>
<comment type="function">
    <text evidence="8">Component of the Mediator complex, a coactivator involved in the regulated transcription of nearly all RNA polymerase II-dependent genes. Mediator functions as a bridge to convey information from gene-specific regulatory proteins to the basal RNA polymerase II transcription machinery. Mediator is recruited to promoters by direct interactions with regulatory proteins and serves as a scaffold for the assembly of a functional preinitiation complex with RNA polymerase II and the general transcription factors.</text>
</comment>
<dbReference type="GO" id="GO:0016592">
    <property type="term" value="C:mediator complex"/>
    <property type="evidence" value="ECO:0007669"/>
    <property type="project" value="EnsemblFungi"/>
</dbReference>
<dbReference type="Proteomes" id="UP000182444">
    <property type="component" value="Chromosome 1C"/>
</dbReference>
<dbReference type="Gene3D" id="1.10.10.1340">
    <property type="entry name" value="Mediator of RNA polymerase II, submodule Med31 (Soh1)"/>
    <property type="match status" value="1"/>
</dbReference>
<evidence type="ECO:0000256" key="2">
    <source>
        <dbReference type="ARBA" id="ARBA00006378"/>
    </source>
</evidence>
<dbReference type="VEuPathDB" id="FungiDB:YALI1_C33217g"/>
<evidence type="ECO:0000256" key="6">
    <source>
        <dbReference type="ARBA" id="ARBA00023163"/>
    </source>
</evidence>
<dbReference type="VEuPathDB" id="FungiDB:YALI0_C24167g"/>
<dbReference type="GO" id="GO:0003712">
    <property type="term" value="F:transcription coregulator activity"/>
    <property type="evidence" value="ECO:0007669"/>
    <property type="project" value="InterPro"/>
</dbReference>
<dbReference type="AlphaFoldDB" id="A0A1H6Q2Q4"/>
<keyword evidence="6 8" id="KW-0804">Transcription</keyword>
<evidence type="ECO:0000256" key="7">
    <source>
        <dbReference type="ARBA" id="ARBA00023242"/>
    </source>
</evidence>
<name>A0A1H6Q2Q4_YARLL</name>
<dbReference type="PANTHER" id="PTHR13186">
    <property type="entry name" value="MEDIATOR OF RNA POLYMERASE II TRANSCRIPTION SUBUNIT 31"/>
    <property type="match status" value="1"/>
</dbReference>
<dbReference type="Pfam" id="PF05669">
    <property type="entry name" value="Med31"/>
    <property type="match status" value="1"/>
</dbReference>
<organism evidence="9 10">
    <name type="scientific">Yarrowia lipolytica</name>
    <name type="common">Candida lipolytica</name>
    <dbReference type="NCBI Taxonomy" id="4952"/>
    <lineage>
        <taxon>Eukaryota</taxon>
        <taxon>Fungi</taxon>
        <taxon>Dikarya</taxon>
        <taxon>Ascomycota</taxon>
        <taxon>Saccharomycotina</taxon>
        <taxon>Dipodascomycetes</taxon>
        <taxon>Dipodascales</taxon>
        <taxon>Dipodascales incertae sedis</taxon>
        <taxon>Yarrowia</taxon>
    </lineage>
</organism>
<evidence type="ECO:0000256" key="1">
    <source>
        <dbReference type="ARBA" id="ARBA00004123"/>
    </source>
</evidence>
<keyword evidence="5 8" id="KW-0010">Activator</keyword>
<dbReference type="InterPro" id="IPR038089">
    <property type="entry name" value="Med31_sf"/>
</dbReference>
<evidence type="ECO:0000256" key="3">
    <source>
        <dbReference type="ARBA" id="ARBA00019660"/>
    </source>
</evidence>
<reference evidence="9 10" key="1">
    <citation type="journal article" date="2016" name="PLoS ONE">
        <title>Sequence Assembly of Yarrowia lipolytica Strain W29/CLIB89 Shows Transposable Element Diversity.</title>
        <authorList>
            <person name="Magnan C."/>
            <person name="Yu J."/>
            <person name="Chang I."/>
            <person name="Jahn E."/>
            <person name="Kanomata Y."/>
            <person name="Wu J."/>
            <person name="Zeller M."/>
            <person name="Oakes M."/>
            <person name="Baldi P."/>
            <person name="Sandmeyer S."/>
        </authorList>
    </citation>
    <scope>NUCLEOTIDE SEQUENCE [LARGE SCALE GENOMIC DNA]</scope>
    <source>
        <strain evidence="10">CLIB89(W29)</strain>
    </source>
</reference>
<proteinExistence type="inferred from homology"/>
<dbReference type="InterPro" id="IPR008831">
    <property type="entry name" value="Mediator_Med31"/>
</dbReference>
<evidence type="ECO:0000313" key="9">
    <source>
        <dbReference type="EMBL" id="AOW03343.1"/>
    </source>
</evidence>
<keyword evidence="4 8" id="KW-0805">Transcription regulation</keyword>
<evidence type="ECO:0000256" key="8">
    <source>
        <dbReference type="RuleBase" id="RU364129"/>
    </source>
</evidence>
<keyword evidence="7 8" id="KW-0539">Nucleus</keyword>
<comment type="similarity">
    <text evidence="2 8">Belongs to the Mediator complex subunit 31 family.</text>
</comment>
<evidence type="ECO:0000256" key="5">
    <source>
        <dbReference type="ARBA" id="ARBA00023159"/>
    </source>
</evidence>
<dbReference type="RefSeq" id="XP_502213.1">
    <property type="nucleotide sequence ID" value="XM_502213.3"/>
</dbReference>
<comment type="subunit">
    <text evidence="8">Component of the Mediator complex.</text>
</comment>
<dbReference type="eggNOG" id="KOG4086">
    <property type="taxonomic scope" value="Eukaryota"/>
</dbReference>
<dbReference type="EMBL" id="CP017555">
    <property type="protein sequence ID" value="AOW03343.1"/>
    <property type="molecule type" value="Genomic_DNA"/>
</dbReference>
<evidence type="ECO:0000256" key="4">
    <source>
        <dbReference type="ARBA" id="ARBA00023015"/>
    </source>
</evidence>
<accession>A0A1H6Q2Q4</accession>
<comment type="subcellular location">
    <subcellularLocation>
        <location evidence="1 8">Nucleus</location>
    </subcellularLocation>
</comment>